<dbReference type="Pfam" id="PF24969">
    <property type="entry name" value="LRR_15"/>
    <property type="match status" value="1"/>
</dbReference>
<dbReference type="Gene3D" id="3.80.10.10">
    <property type="entry name" value="Ribonuclease Inhibitor"/>
    <property type="match status" value="1"/>
</dbReference>
<name>A0A5N7BGQ8_9EURO</name>
<dbReference type="OrthoDB" id="5130616at2759"/>
<dbReference type="InterPro" id="IPR032675">
    <property type="entry name" value="LRR_dom_sf"/>
</dbReference>
<dbReference type="AlphaFoldDB" id="A0A5N7BGQ8"/>
<gene>
    <name evidence="2" type="ORF">BDV26DRAFT_110256</name>
</gene>
<dbReference type="Proteomes" id="UP000326198">
    <property type="component" value="Unassembled WGS sequence"/>
</dbReference>
<evidence type="ECO:0000313" key="3">
    <source>
        <dbReference type="Proteomes" id="UP000326198"/>
    </source>
</evidence>
<protein>
    <recommendedName>
        <fullName evidence="1">Leucine-rich repeat domain-containing protein</fullName>
    </recommendedName>
</protein>
<evidence type="ECO:0000313" key="2">
    <source>
        <dbReference type="EMBL" id="KAE8380951.1"/>
    </source>
</evidence>
<dbReference type="InterPro" id="IPR056867">
    <property type="entry name" value="LRR_15"/>
</dbReference>
<proteinExistence type="predicted"/>
<reference evidence="2 3" key="1">
    <citation type="submission" date="2019-04" db="EMBL/GenBank/DDBJ databases">
        <title>Friends and foes A comparative genomics studyof 23 Aspergillus species from section Flavi.</title>
        <authorList>
            <consortium name="DOE Joint Genome Institute"/>
            <person name="Kjaerbolling I."/>
            <person name="Vesth T."/>
            <person name="Frisvad J.C."/>
            <person name="Nybo J.L."/>
            <person name="Theobald S."/>
            <person name="Kildgaard S."/>
            <person name="Isbrandt T."/>
            <person name="Kuo A."/>
            <person name="Sato A."/>
            <person name="Lyhne E.K."/>
            <person name="Kogle M.E."/>
            <person name="Wiebenga A."/>
            <person name="Kun R.S."/>
            <person name="Lubbers R.J."/>
            <person name="Makela M.R."/>
            <person name="Barry K."/>
            <person name="Chovatia M."/>
            <person name="Clum A."/>
            <person name="Daum C."/>
            <person name="Haridas S."/>
            <person name="He G."/>
            <person name="LaButti K."/>
            <person name="Lipzen A."/>
            <person name="Mondo S."/>
            <person name="Riley R."/>
            <person name="Salamov A."/>
            <person name="Simmons B.A."/>
            <person name="Magnuson J.K."/>
            <person name="Henrissat B."/>
            <person name="Mortensen U.H."/>
            <person name="Larsen T.O."/>
            <person name="Devries R.P."/>
            <person name="Grigoriev I.V."/>
            <person name="Machida M."/>
            <person name="Baker S.E."/>
            <person name="Andersen M.R."/>
        </authorList>
    </citation>
    <scope>NUCLEOTIDE SEQUENCE [LARGE SCALE GENOMIC DNA]</scope>
    <source>
        <strain evidence="2 3">IBT 29228</strain>
    </source>
</reference>
<sequence>MALLLYLLPNLEELEYFWIGQRMHQIGLILERMVAGEKPFDQRPGLPRLCQAHIKLIHTAQGSFPLQRLRPFYQLPSMRVLKVQRAIGGFASDDQLPDNSSTIEHLEIVQSRMPNGCCELIAPCKNLKSFKYSHHDGSGLDIAAFSQSLGAKSNTLEELSVGYCRGESDVADSQSFGSLRDYTALKRLRLRMDNLGDTPGSPLVDILPSSLESLSISDTSGDEGKHKLLVAKLCDLVKASRVALPRFKLLDIEGDFQNPTLSSQERREGLRVYPGPSSLLLPWIYEITKETRTICLETGVSFTIRDIGIERQINNLPDYHPDNLPEYNPVALQQLQGEHLENVTFSLDNFLML</sequence>
<evidence type="ECO:0000259" key="1">
    <source>
        <dbReference type="Pfam" id="PF24969"/>
    </source>
</evidence>
<dbReference type="SUPFAM" id="SSF52047">
    <property type="entry name" value="RNI-like"/>
    <property type="match status" value="1"/>
</dbReference>
<accession>A0A5N7BGQ8</accession>
<feature type="domain" description="Leucine-rich repeat" evidence="1">
    <location>
        <begin position="46"/>
        <end position="246"/>
    </location>
</feature>
<organism evidence="2 3">
    <name type="scientific">Aspergillus bertholletiae</name>
    <dbReference type="NCBI Taxonomy" id="1226010"/>
    <lineage>
        <taxon>Eukaryota</taxon>
        <taxon>Fungi</taxon>
        <taxon>Dikarya</taxon>
        <taxon>Ascomycota</taxon>
        <taxon>Pezizomycotina</taxon>
        <taxon>Eurotiomycetes</taxon>
        <taxon>Eurotiomycetidae</taxon>
        <taxon>Eurotiales</taxon>
        <taxon>Aspergillaceae</taxon>
        <taxon>Aspergillus</taxon>
        <taxon>Aspergillus subgen. Circumdati</taxon>
    </lineage>
</organism>
<dbReference type="EMBL" id="ML736175">
    <property type="protein sequence ID" value="KAE8380951.1"/>
    <property type="molecule type" value="Genomic_DNA"/>
</dbReference>
<keyword evidence="3" id="KW-1185">Reference proteome</keyword>